<gene>
    <name evidence="1" type="ORF">SAMN05192558_103201</name>
</gene>
<evidence type="ECO:0000313" key="1">
    <source>
        <dbReference type="EMBL" id="SDO46780.1"/>
    </source>
</evidence>
<reference evidence="2" key="1">
    <citation type="submission" date="2016-10" db="EMBL/GenBank/DDBJ databases">
        <authorList>
            <person name="Varghese N."/>
            <person name="Submissions S."/>
        </authorList>
    </citation>
    <scope>NUCLEOTIDE SEQUENCE [LARGE SCALE GENOMIC DNA]</scope>
    <source>
        <strain evidence="2">IBRC-M 10655</strain>
    </source>
</reference>
<proteinExistence type="predicted"/>
<keyword evidence="2" id="KW-1185">Reference proteome</keyword>
<organism evidence="1 2">
    <name type="scientific">Actinokineospora alba</name>
    <dbReference type="NCBI Taxonomy" id="504798"/>
    <lineage>
        <taxon>Bacteria</taxon>
        <taxon>Bacillati</taxon>
        <taxon>Actinomycetota</taxon>
        <taxon>Actinomycetes</taxon>
        <taxon>Pseudonocardiales</taxon>
        <taxon>Pseudonocardiaceae</taxon>
        <taxon>Actinokineospora</taxon>
    </lineage>
</organism>
<dbReference type="Proteomes" id="UP000199651">
    <property type="component" value="Unassembled WGS sequence"/>
</dbReference>
<dbReference type="OrthoDB" id="3695776at2"/>
<dbReference type="EMBL" id="FNJB01000003">
    <property type="protein sequence ID" value="SDO46780.1"/>
    <property type="molecule type" value="Genomic_DNA"/>
</dbReference>
<sequence length="131" mass="14073">MDATPQARPAPLIYGYVWSARDQPERVADCQEALRQWSARRGWVLGAIFTDIGAPLDSADRIGFRGLLDALSLPNAAGMAVLDSGHLSPSANVVLEQVRQVRHLGAAVFVRDGGLPEAAAKLCQQQGQRTP</sequence>
<protein>
    <recommendedName>
        <fullName evidence="3">Resolvase, N terminal domain</fullName>
    </recommendedName>
</protein>
<accession>A0A1H0JTB4</accession>
<name>A0A1H0JTB4_9PSEU</name>
<evidence type="ECO:0000313" key="2">
    <source>
        <dbReference type="Proteomes" id="UP000199651"/>
    </source>
</evidence>
<dbReference type="RefSeq" id="WP_091371845.1">
    <property type="nucleotide sequence ID" value="NZ_FNDV01000002.1"/>
</dbReference>
<dbReference type="AlphaFoldDB" id="A0A1H0JTB4"/>
<evidence type="ECO:0008006" key="3">
    <source>
        <dbReference type="Google" id="ProtNLM"/>
    </source>
</evidence>